<dbReference type="RefSeq" id="WP_092890654.1">
    <property type="nucleotide sequence ID" value="NZ_FOOI01000030.1"/>
</dbReference>
<dbReference type="GO" id="GO:0003676">
    <property type="term" value="F:nucleic acid binding"/>
    <property type="evidence" value="ECO:0007669"/>
    <property type="project" value="InterPro"/>
</dbReference>
<dbReference type="EMBL" id="FOOI01000030">
    <property type="protein sequence ID" value="SFH70852.1"/>
    <property type="molecule type" value="Genomic_DNA"/>
</dbReference>
<protein>
    <submittedName>
        <fullName evidence="3">HNH endonuclease</fullName>
    </submittedName>
</protein>
<dbReference type="InterPro" id="IPR003615">
    <property type="entry name" value="HNH_nuc"/>
</dbReference>
<evidence type="ECO:0000256" key="1">
    <source>
        <dbReference type="SAM" id="MobiDB-lite"/>
    </source>
</evidence>
<dbReference type="Proteomes" id="UP000199052">
    <property type="component" value="Unassembled WGS sequence"/>
</dbReference>
<keyword evidence="3" id="KW-0540">Nuclease</keyword>
<proteinExistence type="predicted"/>
<keyword evidence="3" id="KW-0255">Endonuclease</keyword>
<accession>A0A1I3C8L2</accession>
<name>A0A1I3C8L2_9ACTN</name>
<feature type="region of interest" description="Disordered" evidence="1">
    <location>
        <begin position="1"/>
        <end position="87"/>
    </location>
</feature>
<gene>
    <name evidence="3" type="ORF">SAMN05421678_13036</name>
</gene>
<sequence length="87" mass="9449">CHLDHNTEYADGGETSVDNIAPLCPRHHKAKTERDWKLKQTGPGEHTLTDPFGRQYKGTAPALTDPVDEPAPATAGTRSADDDLPPF</sequence>
<evidence type="ECO:0000259" key="2">
    <source>
        <dbReference type="Pfam" id="PF01844"/>
    </source>
</evidence>
<dbReference type="Gene3D" id="1.10.30.50">
    <property type="match status" value="1"/>
</dbReference>
<evidence type="ECO:0000313" key="4">
    <source>
        <dbReference type="Proteomes" id="UP000199052"/>
    </source>
</evidence>
<dbReference type="GO" id="GO:0008270">
    <property type="term" value="F:zinc ion binding"/>
    <property type="evidence" value="ECO:0007669"/>
    <property type="project" value="InterPro"/>
</dbReference>
<dbReference type="OrthoDB" id="3778721at2"/>
<evidence type="ECO:0000313" key="3">
    <source>
        <dbReference type="EMBL" id="SFH70852.1"/>
    </source>
</evidence>
<feature type="domain" description="HNH" evidence="2">
    <location>
        <begin position="2"/>
        <end position="34"/>
    </location>
</feature>
<feature type="non-terminal residue" evidence="3">
    <location>
        <position position="1"/>
    </location>
</feature>
<dbReference type="InterPro" id="IPR002711">
    <property type="entry name" value="HNH"/>
</dbReference>
<dbReference type="AlphaFoldDB" id="A0A1I3C8L2"/>
<dbReference type="GO" id="GO:0004519">
    <property type="term" value="F:endonuclease activity"/>
    <property type="evidence" value="ECO:0007669"/>
    <property type="project" value="UniProtKB-KW"/>
</dbReference>
<organism evidence="3 4">
    <name type="scientific">Actinopolymorpha cephalotaxi</name>
    <dbReference type="NCBI Taxonomy" id="504797"/>
    <lineage>
        <taxon>Bacteria</taxon>
        <taxon>Bacillati</taxon>
        <taxon>Actinomycetota</taxon>
        <taxon>Actinomycetes</taxon>
        <taxon>Propionibacteriales</taxon>
        <taxon>Actinopolymorphaceae</taxon>
        <taxon>Actinopolymorpha</taxon>
    </lineage>
</organism>
<dbReference type="Pfam" id="PF01844">
    <property type="entry name" value="HNH"/>
    <property type="match status" value="1"/>
</dbReference>
<reference evidence="3 4" key="1">
    <citation type="submission" date="2016-10" db="EMBL/GenBank/DDBJ databases">
        <authorList>
            <person name="de Groot N.N."/>
        </authorList>
    </citation>
    <scope>NUCLEOTIDE SEQUENCE [LARGE SCALE GENOMIC DNA]</scope>
    <source>
        <strain evidence="3 4">CPCC 202808</strain>
    </source>
</reference>
<keyword evidence="3" id="KW-0378">Hydrolase</keyword>
<dbReference type="CDD" id="cd00085">
    <property type="entry name" value="HNHc"/>
    <property type="match status" value="1"/>
</dbReference>